<dbReference type="AlphaFoldDB" id="A0A7U4JP25"/>
<evidence type="ECO:0000256" key="1">
    <source>
        <dbReference type="ARBA" id="ARBA00004635"/>
    </source>
</evidence>
<evidence type="ECO:0000256" key="2">
    <source>
        <dbReference type="ARBA" id="ARBA00007886"/>
    </source>
</evidence>
<feature type="domain" description="Spore germination protein N-terminal" evidence="9">
    <location>
        <begin position="29"/>
        <end position="197"/>
    </location>
</feature>
<evidence type="ECO:0000256" key="5">
    <source>
        <dbReference type="ARBA" id="ARBA00023136"/>
    </source>
</evidence>
<evidence type="ECO:0000259" key="9">
    <source>
        <dbReference type="Pfam" id="PF25198"/>
    </source>
</evidence>
<proteinExistence type="inferred from homology"/>
<dbReference type="InterPro" id="IPR038501">
    <property type="entry name" value="Spore_GerAC_C_sf"/>
</dbReference>
<keyword evidence="6" id="KW-0564">Palmitate</keyword>
<evidence type="ECO:0000256" key="6">
    <source>
        <dbReference type="ARBA" id="ARBA00023139"/>
    </source>
</evidence>
<dbReference type="InterPro" id="IPR046953">
    <property type="entry name" value="Spore_GerAC-like_C"/>
</dbReference>
<dbReference type="NCBIfam" id="TIGR02887">
    <property type="entry name" value="spore_ger_x_C"/>
    <property type="match status" value="1"/>
</dbReference>
<reference evidence="10 11" key="1">
    <citation type="journal article" date="2015" name="PLoS ONE">
        <title>A universal mariner transposon system for forward genetic studies in the genus clostridium.</title>
        <authorList>
            <person name="Zhang Y."/>
            <person name="Grosse-Honebrink A."/>
            <person name="Minton N.P."/>
        </authorList>
    </citation>
    <scope>NUCLEOTIDE SEQUENCE [LARGE SCALE GENOMIC DNA]</scope>
    <source>
        <strain evidence="10 11">NCIMB 10696</strain>
    </source>
</reference>
<comment type="subcellular location">
    <subcellularLocation>
        <location evidence="1">Membrane</location>
        <topology evidence="1">Lipid-anchor</topology>
    </subcellularLocation>
</comment>
<dbReference type="GeneID" id="92938681"/>
<protein>
    <submittedName>
        <fullName evidence="10">Ger(X)C family germination protein</fullName>
    </submittedName>
</protein>
<keyword evidence="7" id="KW-0449">Lipoprotein</keyword>
<keyword evidence="3" id="KW-0309">Germination</keyword>
<dbReference type="EMBL" id="CP009225">
    <property type="protein sequence ID" value="AKC62701.1"/>
    <property type="molecule type" value="Genomic_DNA"/>
</dbReference>
<dbReference type="Pfam" id="PF05504">
    <property type="entry name" value="Spore_GerAC"/>
    <property type="match status" value="1"/>
</dbReference>
<dbReference type="KEGG" id="cld:CLSPO_c19810"/>
<evidence type="ECO:0000256" key="7">
    <source>
        <dbReference type="ARBA" id="ARBA00023288"/>
    </source>
</evidence>
<organism evidence="10 11">
    <name type="scientific">Clostridium sporogenes</name>
    <dbReference type="NCBI Taxonomy" id="1509"/>
    <lineage>
        <taxon>Bacteria</taxon>
        <taxon>Bacillati</taxon>
        <taxon>Bacillota</taxon>
        <taxon>Clostridia</taxon>
        <taxon>Eubacteriales</taxon>
        <taxon>Clostridiaceae</taxon>
        <taxon>Clostridium</taxon>
    </lineage>
</organism>
<sequence length="370" mass="42310">MKNKMKIAIRLSFVLIIVVNLIGERGTVVEELNLPNSIGYDIVEGKKDQVLYSVPLRIYFSESKLPNESKLITSEAINLGETRNKRQLEASKRFILGLEKSLVISEDYAMFGINTILDILLNNPLVNDNAKMVICNGKAKDILQYQVDKYGGTEEYIGSLVEHLHNFNFFSKKYSLIDFILESSSEGHNPVLPYIDIVDNELTITGLAVFNKDKMVRKLDMQEVKTLNLLRENNTKGILTLEKNSKEYINYYPKAKRKVKCYKEGDKYKFIIDISLKGPIVSNQLYKDLNSDPKILKKFEKDMEEFVERQCETCINIFKKTCHVDVFNLGSVAAAKYGRETGIDWNKVVLDSQIEVNVKVKVDSQGRGDY</sequence>
<dbReference type="InterPro" id="IPR057336">
    <property type="entry name" value="GerAC_N"/>
</dbReference>
<keyword evidence="5" id="KW-0472">Membrane</keyword>
<dbReference type="PANTHER" id="PTHR35789">
    <property type="entry name" value="SPORE GERMINATION PROTEIN B3"/>
    <property type="match status" value="1"/>
</dbReference>
<dbReference type="Proteomes" id="UP000033052">
    <property type="component" value="Chromosome"/>
</dbReference>
<dbReference type="GO" id="GO:0016020">
    <property type="term" value="C:membrane"/>
    <property type="evidence" value="ECO:0007669"/>
    <property type="project" value="UniProtKB-SubCell"/>
</dbReference>
<keyword evidence="4" id="KW-0732">Signal</keyword>
<evidence type="ECO:0000313" key="11">
    <source>
        <dbReference type="Proteomes" id="UP000033052"/>
    </source>
</evidence>
<evidence type="ECO:0000259" key="8">
    <source>
        <dbReference type="Pfam" id="PF05504"/>
    </source>
</evidence>
<accession>A0A7U4JP25</accession>
<evidence type="ECO:0000256" key="4">
    <source>
        <dbReference type="ARBA" id="ARBA00022729"/>
    </source>
</evidence>
<evidence type="ECO:0000256" key="3">
    <source>
        <dbReference type="ARBA" id="ARBA00022544"/>
    </source>
</evidence>
<dbReference type="InterPro" id="IPR008844">
    <property type="entry name" value="Spore_GerAC-like"/>
</dbReference>
<dbReference type="Gene3D" id="3.30.300.210">
    <property type="entry name" value="Nutrient germinant receptor protein C, domain 3"/>
    <property type="match status" value="1"/>
</dbReference>
<feature type="domain" description="Spore germination GerAC-like C-terminal" evidence="8">
    <location>
        <begin position="205"/>
        <end position="366"/>
    </location>
</feature>
<dbReference type="GO" id="GO:0009847">
    <property type="term" value="P:spore germination"/>
    <property type="evidence" value="ECO:0007669"/>
    <property type="project" value="InterPro"/>
</dbReference>
<evidence type="ECO:0000313" key="10">
    <source>
        <dbReference type="EMBL" id="AKC62701.1"/>
    </source>
</evidence>
<name>A0A7U4JP25_CLOSG</name>
<comment type="similarity">
    <text evidence="2">Belongs to the GerABKC lipoprotein family.</text>
</comment>
<gene>
    <name evidence="10" type="ORF">CLSPO_c19810</name>
</gene>
<dbReference type="RefSeq" id="WP_003496204.1">
    <property type="nucleotide sequence ID" value="NZ_CP009225.1"/>
</dbReference>
<dbReference type="Pfam" id="PF25198">
    <property type="entry name" value="Spore_GerAC_N"/>
    <property type="match status" value="1"/>
</dbReference>
<dbReference type="PANTHER" id="PTHR35789:SF1">
    <property type="entry name" value="SPORE GERMINATION PROTEIN B3"/>
    <property type="match status" value="1"/>
</dbReference>